<keyword evidence="1" id="KW-0464">Manganese</keyword>
<comment type="cofactor">
    <cofactor evidence="1">
        <name>Mn(2+)</name>
        <dbReference type="ChEBI" id="CHEBI:29035"/>
    </cofactor>
</comment>
<comment type="similarity">
    <text evidence="1">Belongs to the PP2C family.</text>
</comment>
<dbReference type="GO" id="GO:0046872">
    <property type="term" value="F:metal ion binding"/>
    <property type="evidence" value="ECO:0007669"/>
    <property type="project" value="UniProtKB-UniRule"/>
</dbReference>
<organism evidence="4 5">
    <name type="scientific">Paraglomus brasilianum</name>
    <dbReference type="NCBI Taxonomy" id="144538"/>
    <lineage>
        <taxon>Eukaryota</taxon>
        <taxon>Fungi</taxon>
        <taxon>Fungi incertae sedis</taxon>
        <taxon>Mucoromycota</taxon>
        <taxon>Glomeromycotina</taxon>
        <taxon>Glomeromycetes</taxon>
        <taxon>Paraglomerales</taxon>
        <taxon>Paraglomeraceae</taxon>
        <taxon>Paraglomus</taxon>
    </lineage>
</organism>
<dbReference type="EMBL" id="CAJVPI010001628">
    <property type="protein sequence ID" value="CAG8621072.1"/>
    <property type="molecule type" value="Genomic_DNA"/>
</dbReference>
<feature type="domain" description="PPM-type phosphatase" evidence="3">
    <location>
        <begin position="1"/>
        <end position="270"/>
    </location>
</feature>
<comment type="caution">
    <text evidence="4">The sequence shown here is derived from an EMBL/GenBank/DDBJ whole genome shotgun (WGS) entry which is preliminary data.</text>
</comment>
<dbReference type="Pfam" id="PF07228">
    <property type="entry name" value="SpoIIE"/>
    <property type="match status" value="1"/>
</dbReference>
<feature type="compositionally biased region" description="Basic and acidic residues" evidence="2">
    <location>
        <begin position="249"/>
        <end position="259"/>
    </location>
</feature>
<evidence type="ECO:0000256" key="1">
    <source>
        <dbReference type="RuleBase" id="RU366020"/>
    </source>
</evidence>
<feature type="region of interest" description="Disordered" evidence="2">
    <location>
        <begin position="230"/>
        <end position="259"/>
    </location>
</feature>
<accession>A0A9N9D3H6</accession>
<dbReference type="SMART" id="SM00331">
    <property type="entry name" value="PP2C_SIG"/>
    <property type="match status" value="1"/>
</dbReference>
<keyword evidence="1" id="KW-0378">Hydrolase</keyword>
<dbReference type="PROSITE" id="PS51746">
    <property type="entry name" value="PPM_2"/>
    <property type="match status" value="1"/>
</dbReference>
<keyword evidence="1" id="KW-0479">Metal-binding</keyword>
<feature type="non-terminal residue" evidence="4">
    <location>
        <position position="1"/>
    </location>
</feature>
<dbReference type="Proteomes" id="UP000789739">
    <property type="component" value="Unassembled WGS sequence"/>
</dbReference>
<feature type="compositionally biased region" description="Polar residues" evidence="2">
    <location>
        <begin position="230"/>
        <end position="240"/>
    </location>
</feature>
<keyword evidence="5" id="KW-1185">Reference proteome</keyword>
<dbReference type="EC" id="3.1.3.16" evidence="1"/>
<keyword evidence="1" id="KW-0904">Protein phosphatase</keyword>
<name>A0A9N9D3H6_9GLOM</name>
<evidence type="ECO:0000313" key="4">
    <source>
        <dbReference type="EMBL" id="CAG8621072.1"/>
    </source>
</evidence>
<dbReference type="PANTHER" id="PTHR12320">
    <property type="entry name" value="PROTEIN PHOSPHATASE 2C"/>
    <property type="match status" value="1"/>
</dbReference>
<dbReference type="Gene3D" id="3.60.40.10">
    <property type="entry name" value="PPM-type phosphatase domain"/>
    <property type="match status" value="1"/>
</dbReference>
<dbReference type="InterPro" id="IPR039123">
    <property type="entry name" value="PPTC7"/>
</dbReference>
<protein>
    <recommendedName>
        <fullName evidence="1">Protein phosphatase</fullName>
        <ecNumber evidence="1">3.1.3.16</ecNumber>
    </recommendedName>
</protein>
<dbReference type="GO" id="GO:0004722">
    <property type="term" value="F:protein serine/threonine phosphatase activity"/>
    <property type="evidence" value="ECO:0007669"/>
    <property type="project" value="UniProtKB-EC"/>
</dbReference>
<proteinExistence type="inferred from homology"/>
<evidence type="ECO:0000259" key="3">
    <source>
        <dbReference type="PROSITE" id="PS51746"/>
    </source>
</evidence>
<dbReference type="SMART" id="SM00332">
    <property type="entry name" value="PP2Cc"/>
    <property type="match status" value="1"/>
</dbReference>
<keyword evidence="1" id="KW-0460">Magnesium</keyword>
<dbReference type="AlphaFoldDB" id="A0A9N9D3H6"/>
<evidence type="ECO:0000313" key="5">
    <source>
        <dbReference type="Proteomes" id="UP000789739"/>
    </source>
</evidence>
<reference evidence="4" key="1">
    <citation type="submission" date="2021-06" db="EMBL/GenBank/DDBJ databases">
        <authorList>
            <person name="Kallberg Y."/>
            <person name="Tangrot J."/>
            <person name="Rosling A."/>
        </authorList>
    </citation>
    <scope>NUCLEOTIDE SEQUENCE</scope>
    <source>
        <strain evidence="4">BR232B</strain>
    </source>
</reference>
<dbReference type="InterPro" id="IPR001932">
    <property type="entry name" value="PPM-type_phosphatase-like_dom"/>
</dbReference>
<dbReference type="SUPFAM" id="SSF81606">
    <property type="entry name" value="PP2C-like"/>
    <property type="match status" value="1"/>
</dbReference>
<dbReference type="PANTHER" id="PTHR12320:SF1">
    <property type="entry name" value="PROTEIN PHOSPHATASE PTC7 HOMOLOG"/>
    <property type="match status" value="1"/>
</dbReference>
<comment type="catalytic activity">
    <reaction evidence="1">
        <text>O-phospho-L-seryl-[protein] + H2O = L-seryl-[protein] + phosphate</text>
        <dbReference type="Rhea" id="RHEA:20629"/>
        <dbReference type="Rhea" id="RHEA-COMP:9863"/>
        <dbReference type="Rhea" id="RHEA-COMP:11604"/>
        <dbReference type="ChEBI" id="CHEBI:15377"/>
        <dbReference type="ChEBI" id="CHEBI:29999"/>
        <dbReference type="ChEBI" id="CHEBI:43474"/>
        <dbReference type="ChEBI" id="CHEBI:83421"/>
        <dbReference type="EC" id="3.1.3.16"/>
    </reaction>
</comment>
<evidence type="ECO:0000256" key="2">
    <source>
        <dbReference type="SAM" id="MobiDB-lite"/>
    </source>
</evidence>
<dbReference type="OrthoDB" id="60843at2759"/>
<sequence length="275" mass="29611">QLESETVDAGQDAFFHVSTDYGIIQGVADGVGSWGEDGVDPSAFAWAMMENAASIAKELGSAKNNPNKSMVDAGVVLSKAFENTVAGGKVEAGSATTSILTLSNDSGILNAAVLGDSAFLLIRNGRVHYQSASQQHVFNFPYQLGIVPKRYRRRSAKDSPSDADQSTHQLQDGDVILLATDGLHDNVFIDEIVSIVNEELSNNDGDSRAMDVEELTEDIRKLAKRLTYTASKYSQSSSGDSPYAKAYRARKDVPRQGGKPDDIALLVTLVRTNHK</sequence>
<comment type="catalytic activity">
    <reaction evidence="1">
        <text>O-phospho-L-threonyl-[protein] + H2O = L-threonyl-[protein] + phosphate</text>
        <dbReference type="Rhea" id="RHEA:47004"/>
        <dbReference type="Rhea" id="RHEA-COMP:11060"/>
        <dbReference type="Rhea" id="RHEA-COMP:11605"/>
        <dbReference type="ChEBI" id="CHEBI:15377"/>
        <dbReference type="ChEBI" id="CHEBI:30013"/>
        <dbReference type="ChEBI" id="CHEBI:43474"/>
        <dbReference type="ChEBI" id="CHEBI:61977"/>
        <dbReference type="EC" id="3.1.3.16"/>
    </reaction>
</comment>
<comment type="cofactor">
    <cofactor evidence="1">
        <name>Mg(2+)</name>
        <dbReference type="ChEBI" id="CHEBI:18420"/>
    </cofactor>
</comment>
<gene>
    <name evidence="4" type="ORF">PBRASI_LOCUS8711</name>
</gene>
<dbReference type="InterPro" id="IPR036457">
    <property type="entry name" value="PPM-type-like_dom_sf"/>
</dbReference>